<dbReference type="NCBIfam" id="TIGR00872">
    <property type="entry name" value="gnd_rel"/>
    <property type="match status" value="1"/>
</dbReference>
<dbReference type="Gene3D" id="3.40.50.720">
    <property type="entry name" value="NAD(P)-binding Rossmann-like Domain"/>
    <property type="match status" value="1"/>
</dbReference>
<evidence type="ECO:0000259" key="4">
    <source>
        <dbReference type="SMART" id="SM01350"/>
    </source>
</evidence>
<dbReference type="InterPro" id="IPR006184">
    <property type="entry name" value="6PGdom_BS"/>
</dbReference>
<evidence type="ECO:0000256" key="3">
    <source>
        <dbReference type="ARBA" id="ARBA00023064"/>
    </source>
</evidence>
<evidence type="ECO:0000313" key="6">
    <source>
        <dbReference type="Proteomes" id="UP001597252"/>
    </source>
</evidence>
<sequence length="295" mass="30860">MQVGLIGLGKMGGALAANMLAHNLDVVAYDPQLPDKLPPTLVAVADVPTLVVKLAKPRVIWLMVPAKVVKTVVQELVEVLAPGDVVIDGGNSFYRDSVALAERLADYGVEFLDVGTSGGVAGAREGACLMIGGPQATYARLEPLFAAVAVANGYFYAGPTGAGHYLKMVHNGIEYGMMQAIGEGFELLSQAPYQFDLGGAAAVWTQGSVIRGWLMELAAQAFAADPQLTAIQGVMHSSGEGAWTMQEGLAHHVPLPALGAALTMRYRSETADTMTGKTVAALRNGFGGHAVERKV</sequence>
<dbReference type="NCBIfam" id="NF007161">
    <property type="entry name" value="PRK09599.1"/>
    <property type="match status" value="1"/>
</dbReference>
<dbReference type="RefSeq" id="WP_125751127.1">
    <property type="nucleotide sequence ID" value="NZ_JBHTON010000029.1"/>
</dbReference>
<dbReference type="InterPro" id="IPR006183">
    <property type="entry name" value="Pgluconate_DH"/>
</dbReference>
<dbReference type="EMBL" id="JBHTON010000029">
    <property type="protein sequence ID" value="MFD1485495.1"/>
    <property type="molecule type" value="Genomic_DNA"/>
</dbReference>
<feature type="domain" description="6-phosphogluconate dehydrogenase C-terminal" evidence="4">
    <location>
        <begin position="163"/>
        <end position="294"/>
    </location>
</feature>
<dbReference type="InterPro" id="IPR006114">
    <property type="entry name" value="6PGDH_C"/>
</dbReference>
<dbReference type="Pfam" id="PF00393">
    <property type="entry name" value="6PGD"/>
    <property type="match status" value="1"/>
</dbReference>
<evidence type="ECO:0000256" key="1">
    <source>
        <dbReference type="ARBA" id="ARBA00008419"/>
    </source>
</evidence>
<dbReference type="Gene3D" id="1.10.1040.10">
    <property type="entry name" value="N-(1-d-carboxylethyl)-l-norvaline Dehydrogenase, domain 2"/>
    <property type="match status" value="1"/>
</dbReference>
<dbReference type="PANTHER" id="PTHR11811">
    <property type="entry name" value="6-PHOSPHOGLUCONATE DEHYDROGENASE"/>
    <property type="match status" value="1"/>
</dbReference>
<gene>
    <name evidence="5" type="primary">gnd</name>
    <name evidence="5" type="ORF">ACFQ5J_09660</name>
</gene>
<dbReference type="InterPro" id="IPR013328">
    <property type="entry name" value="6PGD_dom2"/>
</dbReference>
<accession>A0ABW4E6G9</accession>
<keyword evidence="6" id="KW-1185">Reference proteome</keyword>
<proteinExistence type="inferred from homology"/>
<evidence type="ECO:0000256" key="2">
    <source>
        <dbReference type="ARBA" id="ARBA00023002"/>
    </source>
</evidence>
<dbReference type="SUPFAM" id="SSF48179">
    <property type="entry name" value="6-phosphogluconate dehydrogenase C-terminal domain-like"/>
    <property type="match status" value="1"/>
</dbReference>
<keyword evidence="3" id="KW-0311">Gluconate utilization</keyword>
<dbReference type="PRINTS" id="PR00076">
    <property type="entry name" value="6PGDHDRGNASE"/>
</dbReference>
<keyword evidence="2 5" id="KW-0560">Oxidoreductase</keyword>
<name>A0ABW4E6G9_9LACO</name>
<protein>
    <submittedName>
        <fullName evidence="5">Phosphogluconate dehydrogenase (NAD(+)-dependent, decarboxylating)</fullName>
        <ecNumber evidence="5">1.1.1.343</ecNumber>
    </submittedName>
</protein>
<dbReference type="Pfam" id="PF03446">
    <property type="entry name" value="NAD_binding_2"/>
    <property type="match status" value="1"/>
</dbReference>
<organism evidence="5 6">
    <name type="scientific">Lacticaseibacillus baoqingensis</name>
    <dbReference type="NCBI Taxonomy" id="2486013"/>
    <lineage>
        <taxon>Bacteria</taxon>
        <taxon>Bacillati</taxon>
        <taxon>Bacillota</taxon>
        <taxon>Bacilli</taxon>
        <taxon>Lactobacillales</taxon>
        <taxon>Lactobacillaceae</taxon>
        <taxon>Lacticaseibacillus</taxon>
    </lineage>
</organism>
<dbReference type="InterPro" id="IPR004849">
    <property type="entry name" value="6DGDH_YqeC"/>
</dbReference>
<dbReference type="GO" id="GO:0016491">
    <property type="term" value="F:oxidoreductase activity"/>
    <property type="evidence" value="ECO:0007669"/>
    <property type="project" value="UniProtKB-KW"/>
</dbReference>
<dbReference type="SMART" id="SM01350">
    <property type="entry name" value="6PGD"/>
    <property type="match status" value="1"/>
</dbReference>
<dbReference type="InterPro" id="IPR036291">
    <property type="entry name" value="NAD(P)-bd_dom_sf"/>
</dbReference>
<dbReference type="InterPro" id="IPR008927">
    <property type="entry name" value="6-PGluconate_DH-like_C_sf"/>
</dbReference>
<dbReference type="PROSITE" id="PS00461">
    <property type="entry name" value="6PGD"/>
    <property type="match status" value="1"/>
</dbReference>
<evidence type="ECO:0000313" key="5">
    <source>
        <dbReference type="EMBL" id="MFD1485495.1"/>
    </source>
</evidence>
<reference evidence="6" key="1">
    <citation type="journal article" date="2019" name="Int. J. Syst. Evol. Microbiol.">
        <title>The Global Catalogue of Microorganisms (GCM) 10K type strain sequencing project: providing services to taxonomists for standard genome sequencing and annotation.</title>
        <authorList>
            <consortium name="The Broad Institute Genomics Platform"/>
            <consortium name="The Broad Institute Genome Sequencing Center for Infectious Disease"/>
            <person name="Wu L."/>
            <person name="Ma J."/>
        </authorList>
    </citation>
    <scope>NUCLEOTIDE SEQUENCE [LARGE SCALE GENOMIC DNA]</scope>
    <source>
        <strain evidence="6">CCM 8903</strain>
    </source>
</reference>
<dbReference type="InterPro" id="IPR006115">
    <property type="entry name" value="6PGDH_NADP-bd"/>
</dbReference>
<dbReference type="Proteomes" id="UP001597252">
    <property type="component" value="Unassembled WGS sequence"/>
</dbReference>
<dbReference type="EC" id="1.1.1.343" evidence="5"/>
<comment type="caution">
    <text evidence="5">The sequence shown here is derived from an EMBL/GenBank/DDBJ whole genome shotgun (WGS) entry which is preliminary data.</text>
</comment>
<dbReference type="SUPFAM" id="SSF51735">
    <property type="entry name" value="NAD(P)-binding Rossmann-fold domains"/>
    <property type="match status" value="1"/>
</dbReference>
<comment type="similarity">
    <text evidence="1">Belongs to the 6-phosphogluconate dehydrogenase family.</text>
</comment>